<dbReference type="Gene3D" id="1.10.287.370">
    <property type="match status" value="1"/>
</dbReference>
<evidence type="ECO:0000313" key="7">
    <source>
        <dbReference type="Proteomes" id="UP000887013"/>
    </source>
</evidence>
<dbReference type="GO" id="GO:0016272">
    <property type="term" value="C:prefoldin complex"/>
    <property type="evidence" value="ECO:0007669"/>
    <property type="project" value="InterPro"/>
</dbReference>
<sequence length="125" mass="15026">MSEPTAQGKKFFQHSRQEIMKKFEKLRQSQRRLYADLANLEIQLQEHREVIRTLKSCNPSQKCFHSLSDILMGRNVQDMFPILLKEKDTLEKRLENLRKRIDEKSREVQDFQSTYNIRVISEQQT</sequence>
<organism evidence="6 7">
    <name type="scientific">Nephila pilipes</name>
    <name type="common">Giant wood spider</name>
    <name type="synonym">Nephila maculata</name>
    <dbReference type="NCBI Taxonomy" id="299642"/>
    <lineage>
        <taxon>Eukaryota</taxon>
        <taxon>Metazoa</taxon>
        <taxon>Ecdysozoa</taxon>
        <taxon>Arthropoda</taxon>
        <taxon>Chelicerata</taxon>
        <taxon>Arachnida</taxon>
        <taxon>Araneae</taxon>
        <taxon>Araneomorphae</taxon>
        <taxon>Entelegynae</taxon>
        <taxon>Araneoidea</taxon>
        <taxon>Nephilidae</taxon>
        <taxon>Nephila</taxon>
    </lineage>
</organism>
<dbReference type="AlphaFoldDB" id="A0A8X6T3R9"/>
<evidence type="ECO:0008006" key="8">
    <source>
        <dbReference type="Google" id="ProtNLM"/>
    </source>
</evidence>
<keyword evidence="7" id="KW-1185">Reference proteome</keyword>
<dbReference type="InterPro" id="IPR009053">
    <property type="entry name" value="Prefoldin"/>
</dbReference>
<evidence type="ECO:0000313" key="6">
    <source>
        <dbReference type="EMBL" id="GFS75033.1"/>
    </source>
</evidence>
<dbReference type="InterPro" id="IPR027235">
    <property type="entry name" value="PFD2"/>
</dbReference>
<dbReference type="InterPro" id="IPR002777">
    <property type="entry name" value="PFD_beta-like"/>
</dbReference>
<evidence type="ECO:0000256" key="4">
    <source>
        <dbReference type="ARBA" id="ARBA00024667"/>
    </source>
</evidence>
<dbReference type="GO" id="GO:0051082">
    <property type="term" value="F:unfolded protein binding"/>
    <property type="evidence" value="ECO:0007669"/>
    <property type="project" value="InterPro"/>
</dbReference>
<evidence type="ECO:0000256" key="2">
    <source>
        <dbReference type="ARBA" id="ARBA00011695"/>
    </source>
</evidence>
<dbReference type="EMBL" id="BMAW01050389">
    <property type="protein sequence ID" value="GFS75033.1"/>
    <property type="molecule type" value="Genomic_DNA"/>
</dbReference>
<comment type="similarity">
    <text evidence="1">Belongs to the prefoldin subunit beta family.</text>
</comment>
<protein>
    <recommendedName>
        <fullName evidence="8">Prefoldin subunit 2</fullName>
    </recommendedName>
</protein>
<dbReference type="Proteomes" id="UP000887013">
    <property type="component" value="Unassembled WGS sequence"/>
</dbReference>
<feature type="coiled-coil region" evidence="5">
    <location>
        <begin position="23"/>
        <end position="114"/>
    </location>
</feature>
<dbReference type="OrthoDB" id="29646at2759"/>
<comment type="function">
    <text evidence="4">Binds specifically to cytosolic chaperonin (c-CPN) and transfers target proteins to it. Binds to nascent polypeptide chain and promotes folding in an environment in which there are many competing pathways for nonnative proteins.</text>
</comment>
<reference evidence="6" key="1">
    <citation type="submission" date="2020-08" db="EMBL/GenBank/DDBJ databases">
        <title>Multicomponent nature underlies the extraordinary mechanical properties of spider dragline silk.</title>
        <authorList>
            <person name="Kono N."/>
            <person name="Nakamura H."/>
            <person name="Mori M."/>
            <person name="Yoshida Y."/>
            <person name="Ohtoshi R."/>
            <person name="Malay A.D."/>
            <person name="Moran D.A.P."/>
            <person name="Tomita M."/>
            <person name="Numata K."/>
            <person name="Arakawa K."/>
        </authorList>
    </citation>
    <scope>NUCLEOTIDE SEQUENCE</scope>
</reference>
<dbReference type="SUPFAM" id="SSF46579">
    <property type="entry name" value="Prefoldin"/>
    <property type="match status" value="1"/>
</dbReference>
<dbReference type="PANTHER" id="PTHR13303">
    <property type="entry name" value="PREFOLDIN SUBUNIT 2"/>
    <property type="match status" value="1"/>
</dbReference>
<name>A0A8X6T3R9_NEPPI</name>
<evidence type="ECO:0000256" key="3">
    <source>
        <dbReference type="ARBA" id="ARBA00023186"/>
    </source>
</evidence>
<dbReference type="Pfam" id="PF01920">
    <property type="entry name" value="Prefoldin_2"/>
    <property type="match status" value="1"/>
</dbReference>
<accession>A0A8X6T3R9</accession>
<evidence type="ECO:0000256" key="5">
    <source>
        <dbReference type="SAM" id="Coils"/>
    </source>
</evidence>
<keyword evidence="3" id="KW-0143">Chaperone</keyword>
<comment type="subunit">
    <text evidence="2">Heterohexamer of two PFD-alpha type and four PFD-beta type subunits.</text>
</comment>
<gene>
    <name evidence="6" type="primary">AVEN_109511_1</name>
    <name evidence="6" type="ORF">NPIL_503771</name>
</gene>
<keyword evidence="5" id="KW-0175">Coiled coil</keyword>
<evidence type="ECO:0000256" key="1">
    <source>
        <dbReference type="ARBA" id="ARBA00008045"/>
    </source>
</evidence>
<comment type="caution">
    <text evidence="6">The sequence shown here is derived from an EMBL/GenBank/DDBJ whole genome shotgun (WGS) entry which is preliminary data.</text>
</comment>
<dbReference type="GO" id="GO:0006457">
    <property type="term" value="P:protein folding"/>
    <property type="evidence" value="ECO:0007669"/>
    <property type="project" value="InterPro"/>
</dbReference>
<proteinExistence type="inferred from homology"/>